<reference evidence="1" key="1">
    <citation type="submission" date="2018-05" db="EMBL/GenBank/DDBJ databases">
        <title>Effector identification in a new, highly contiguous assembly of the strawberry crown rot pathogen Phytophthora cactorum.</title>
        <authorList>
            <person name="Armitage A.D."/>
            <person name="Nellist C.F."/>
            <person name="Bates H."/>
            <person name="Vickerstaff R.J."/>
            <person name="Harrison R.J."/>
        </authorList>
    </citation>
    <scope>NUCLEOTIDE SEQUENCE</scope>
    <source>
        <strain evidence="1">P421</strain>
    </source>
</reference>
<proteinExistence type="predicted"/>
<gene>
    <name evidence="1" type="ORF">PC129_g22302</name>
</gene>
<organism evidence="1 2">
    <name type="scientific">Phytophthora cactorum</name>
    <dbReference type="NCBI Taxonomy" id="29920"/>
    <lineage>
        <taxon>Eukaryota</taxon>
        <taxon>Sar</taxon>
        <taxon>Stramenopiles</taxon>
        <taxon>Oomycota</taxon>
        <taxon>Peronosporomycetes</taxon>
        <taxon>Peronosporales</taxon>
        <taxon>Peronosporaceae</taxon>
        <taxon>Phytophthora</taxon>
    </lineage>
</organism>
<protein>
    <submittedName>
        <fullName evidence="1">Uncharacterized protein</fullName>
    </submittedName>
</protein>
<accession>A0A8T1H3B9</accession>
<sequence>MSSYVQAGATVPGPAVAAIEAHSTNGADLSVFVTLQYLQMLSMHPKPPEPQLVSVAILIPTAASPSDTVRVHDGVAGIGAASAPI</sequence>
<dbReference type="Proteomes" id="UP000760860">
    <property type="component" value="Unassembled WGS sequence"/>
</dbReference>
<name>A0A8T1H3B9_9STRA</name>
<comment type="caution">
    <text evidence="1">The sequence shown here is derived from an EMBL/GenBank/DDBJ whole genome shotgun (WGS) entry which is preliminary data.</text>
</comment>
<evidence type="ECO:0000313" key="2">
    <source>
        <dbReference type="Proteomes" id="UP000760860"/>
    </source>
</evidence>
<dbReference type="AlphaFoldDB" id="A0A8T1H3B9"/>
<dbReference type="EMBL" id="RCMV01002029">
    <property type="protein sequence ID" value="KAG3205023.1"/>
    <property type="molecule type" value="Genomic_DNA"/>
</dbReference>
<evidence type="ECO:0000313" key="1">
    <source>
        <dbReference type="EMBL" id="KAG3205023.1"/>
    </source>
</evidence>